<evidence type="ECO:0000313" key="2">
    <source>
        <dbReference type="EMBL" id="KAJ4822012.1"/>
    </source>
</evidence>
<accession>A0A9Q0EZV7</accession>
<dbReference type="Proteomes" id="UP001141552">
    <property type="component" value="Unassembled WGS sequence"/>
</dbReference>
<dbReference type="AlphaFoldDB" id="A0A9Q0EZV7"/>
<dbReference type="Gene3D" id="1.20.1280.50">
    <property type="match status" value="1"/>
</dbReference>
<reference evidence="2" key="2">
    <citation type="journal article" date="2023" name="Plants (Basel)">
        <title>Annotation of the Turnera subulata (Passifloraceae) Draft Genome Reveals the S-Locus Evolved after the Divergence of Turneroideae from Passifloroideae in a Stepwise Manner.</title>
        <authorList>
            <person name="Henning P.M."/>
            <person name="Roalson E.H."/>
            <person name="Mir W."/>
            <person name="McCubbin A.G."/>
            <person name="Shore J.S."/>
        </authorList>
    </citation>
    <scope>NUCLEOTIDE SEQUENCE</scope>
    <source>
        <strain evidence="2">F60SS</strain>
    </source>
</reference>
<dbReference type="SMART" id="SM00256">
    <property type="entry name" value="FBOX"/>
    <property type="match status" value="1"/>
</dbReference>
<proteinExistence type="predicted"/>
<dbReference type="InterPro" id="IPR036047">
    <property type="entry name" value="F-box-like_dom_sf"/>
</dbReference>
<organism evidence="2 3">
    <name type="scientific">Turnera subulata</name>
    <dbReference type="NCBI Taxonomy" id="218843"/>
    <lineage>
        <taxon>Eukaryota</taxon>
        <taxon>Viridiplantae</taxon>
        <taxon>Streptophyta</taxon>
        <taxon>Embryophyta</taxon>
        <taxon>Tracheophyta</taxon>
        <taxon>Spermatophyta</taxon>
        <taxon>Magnoliopsida</taxon>
        <taxon>eudicotyledons</taxon>
        <taxon>Gunneridae</taxon>
        <taxon>Pentapetalae</taxon>
        <taxon>rosids</taxon>
        <taxon>fabids</taxon>
        <taxon>Malpighiales</taxon>
        <taxon>Passifloraceae</taxon>
        <taxon>Turnera</taxon>
    </lineage>
</organism>
<sequence>MELKSAKKKYGDAPTRFRRYDLLPDDALRLIFLKTSLVDHIRLRVVCKSWKNLLDGGDIRSASILPWIMFYRWQPVDGDEGFVEGLCKLYDPSHRKTYTLENGITNRGSKATHKFVGARIQESKYGWVLFQKRTSLFLYCPFTGEVVDLPKLERPAILATFSSNPTSGDCLFFVFSGDRKGGSVTYSISLCRRVGEATQLAGTLNDFSPAMRVAHYSFKTNDYLPLLDAYSKATMSPAEMYDKRVGVLETNLPNLEIRLLMMFSLECL</sequence>
<evidence type="ECO:0000259" key="1">
    <source>
        <dbReference type="SMART" id="SM00256"/>
    </source>
</evidence>
<evidence type="ECO:0000313" key="3">
    <source>
        <dbReference type="Proteomes" id="UP001141552"/>
    </source>
</evidence>
<gene>
    <name evidence="2" type="ORF">Tsubulata_041258</name>
</gene>
<name>A0A9Q0EZV7_9ROSI</name>
<dbReference type="Pfam" id="PF00646">
    <property type="entry name" value="F-box"/>
    <property type="match status" value="1"/>
</dbReference>
<dbReference type="PANTHER" id="PTHR44259">
    <property type="entry name" value="OS07G0183000 PROTEIN-RELATED"/>
    <property type="match status" value="1"/>
</dbReference>
<dbReference type="InterPro" id="IPR001810">
    <property type="entry name" value="F-box_dom"/>
</dbReference>
<dbReference type="PANTHER" id="PTHR44259:SF114">
    <property type="entry name" value="OS06G0707300 PROTEIN"/>
    <property type="match status" value="1"/>
</dbReference>
<dbReference type="Pfam" id="PF03478">
    <property type="entry name" value="Beta-prop_KIB1-4"/>
    <property type="match status" value="1"/>
</dbReference>
<comment type="caution">
    <text evidence="2">The sequence shown here is derived from an EMBL/GenBank/DDBJ whole genome shotgun (WGS) entry which is preliminary data.</text>
</comment>
<keyword evidence="3" id="KW-1185">Reference proteome</keyword>
<dbReference type="EMBL" id="JAKUCV010007777">
    <property type="protein sequence ID" value="KAJ4822012.1"/>
    <property type="molecule type" value="Genomic_DNA"/>
</dbReference>
<feature type="domain" description="F-box" evidence="1">
    <location>
        <begin position="23"/>
        <end position="63"/>
    </location>
</feature>
<dbReference type="InterPro" id="IPR005174">
    <property type="entry name" value="KIB1-4_b-propeller"/>
</dbReference>
<protein>
    <recommendedName>
        <fullName evidence="1">F-box domain-containing protein</fullName>
    </recommendedName>
</protein>
<dbReference type="InterPro" id="IPR050942">
    <property type="entry name" value="F-box_BR-signaling"/>
</dbReference>
<dbReference type="SUPFAM" id="SSF81383">
    <property type="entry name" value="F-box domain"/>
    <property type="match status" value="1"/>
</dbReference>
<reference evidence="2" key="1">
    <citation type="submission" date="2022-02" db="EMBL/GenBank/DDBJ databases">
        <authorList>
            <person name="Henning P.M."/>
            <person name="McCubbin A.G."/>
            <person name="Shore J.S."/>
        </authorList>
    </citation>
    <scope>NUCLEOTIDE SEQUENCE</scope>
    <source>
        <strain evidence="2">F60SS</strain>
        <tissue evidence="2">Leaves</tissue>
    </source>
</reference>
<dbReference type="OrthoDB" id="1863935at2759"/>